<protein>
    <recommendedName>
        <fullName evidence="4">DUF927 domain-containing protein</fullName>
    </recommendedName>
</protein>
<dbReference type="OrthoDB" id="7208869at2"/>
<comment type="caution">
    <text evidence="2">The sequence shown here is derived from an EMBL/GenBank/DDBJ whole genome shotgun (WGS) entry which is preliminary data.</text>
</comment>
<keyword evidence="3" id="KW-1185">Reference proteome</keyword>
<dbReference type="Proteomes" id="UP000291301">
    <property type="component" value="Unassembled WGS sequence"/>
</dbReference>
<name>A0A4V2MNX7_9HYPH</name>
<dbReference type="EMBL" id="SJST01000002">
    <property type="protein sequence ID" value="TCD15157.1"/>
    <property type="molecule type" value="Genomic_DNA"/>
</dbReference>
<proteinExistence type="predicted"/>
<feature type="region of interest" description="Disordered" evidence="1">
    <location>
        <begin position="1"/>
        <end position="78"/>
    </location>
</feature>
<accession>A0A4V2MNX7</accession>
<evidence type="ECO:0000313" key="3">
    <source>
        <dbReference type="Proteomes" id="UP000291301"/>
    </source>
</evidence>
<evidence type="ECO:0008006" key="4">
    <source>
        <dbReference type="Google" id="ProtNLM"/>
    </source>
</evidence>
<sequence>MAKETPGDGQGEGAFDPFATARPLKSQKALAAAGGPGAGRDRVRAAVMDAESESSPFDQVNDPPPGQKLDGRDPGRWEPDEFGLPPDCPVMPLGTDNGMFFFLDTIGQLRVLKEGEFGQGPLNALFMGRHWWLYWAFPKKNADGAVTGWRAEKVRECLMAACAKKGAWSPANKVRGRGFWTDRKGDLVLHCGDRLITARGEEPLGEFEGAVYPTRPPINRPWPQAIRDKPGPARRLLPHFQAWNWVRPGLDPVLLLGWIASAMIGGALEWRPECFILGDKGTGKSTLQRDAKALFGDGIVQTGDTTAAGIYQELGFDSLPVAIDEFEGKADTRKMKAVIELARLSCTGAPMMRGGDNHKGTKFFGRSSYLFSSINTPPLDPQDLSRLALLRLRPHRDGAVRPIIPDPELREIGRQLITRLREEWHRWPQTYANWREFLASCGHDGRGQDTFGTLMAAADLAIGYDAEALNLLIGPAADDREAWREHFQAAQMFEHDDASENWRLCLNHVLSQRIEAWKGGTRHTVGEVITEFWERDDPNSRLRGDADPIRYDEARRLLEQTGLSLMKPRAGSKHFELFVPDQHPLLHALMRDSKWAGELSAGSWKYALQSAPEDIWRDASARIDGIKKRGTAFILGEILVKAEEIEE</sequence>
<feature type="compositionally biased region" description="Basic and acidic residues" evidence="1">
    <location>
        <begin position="69"/>
        <end position="78"/>
    </location>
</feature>
<reference evidence="2 3" key="1">
    <citation type="journal article" date="2015" name="Antonie Van Leeuwenhoek">
        <title>Oricola cellulosilytica gen. nov., sp. nov., a cellulose-degrading bacterium of the family Phyllobacteriaceae isolated from surface seashore water, and emended descriptions of Mesorhizobium loti and Phyllobacterium myrsinacearum.</title>
        <authorList>
            <person name="Hameed A."/>
            <person name="Shahina M."/>
            <person name="Lai W.A."/>
            <person name="Lin S.Y."/>
            <person name="Young L.S."/>
            <person name="Liu Y.C."/>
            <person name="Hsu Y.H."/>
            <person name="Young C.C."/>
        </authorList>
    </citation>
    <scope>NUCLEOTIDE SEQUENCE [LARGE SCALE GENOMIC DNA]</scope>
    <source>
        <strain evidence="2 3">KCTC 52183</strain>
    </source>
</reference>
<dbReference type="AlphaFoldDB" id="A0A4V2MNX7"/>
<organism evidence="2 3">
    <name type="scientific">Oricola cellulosilytica</name>
    <dbReference type="NCBI Taxonomy" id="1429082"/>
    <lineage>
        <taxon>Bacteria</taxon>
        <taxon>Pseudomonadati</taxon>
        <taxon>Pseudomonadota</taxon>
        <taxon>Alphaproteobacteria</taxon>
        <taxon>Hyphomicrobiales</taxon>
        <taxon>Ahrensiaceae</taxon>
        <taxon>Oricola</taxon>
    </lineage>
</organism>
<gene>
    <name evidence="2" type="ORF">E0D97_06305</name>
</gene>
<evidence type="ECO:0000313" key="2">
    <source>
        <dbReference type="EMBL" id="TCD15157.1"/>
    </source>
</evidence>
<dbReference type="RefSeq" id="WP_131566877.1">
    <property type="nucleotide sequence ID" value="NZ_JAINFK010000004.1"/>
</dbReference>
<evidence type="ECO:0000256" key="1">
    <source>
        <dbReference type="SAM" id="MobiDB-lite"/>
    </source>
</evidence>